<evidence type="ECO:0000313" key="6">
    <source>
        <dbReference type="Proteomes" id="UP000619260"/>
    </source>
</evidence>
<dbReference type="PANTHER" id="PTHR12283">
    <property type="entry name" value="GLUTAMINYL-PEPTIDE CYCLOTRANSFERASE"/>
    <property type="match status" value="1"/>
</dbReference>
<evidence type="ECO:0000259" key="4">
    <source>
        <dbReference type="Pfam" id="PF04389"/>
    </source>
</evidence>
<dbReference type="InterPro" id="IPR007484">
    <property type="entry name" value="Peptidase_M28"/>
</dbReference>
<gene>
    <name evidence="5" type="ORF">Val02_91740</name>
</gene>
<dbReference type="RefSeq" id="WP_203905686.1">
    <property type="nucleotide sequence ID" value="NZ_BOPF01000072.1"/>
</dbReference>
<protein>
    <submittedName>
        <fullName evidence="5">Glutamine cyclotransferase</fullName>
    </submittedName>
</protein>
<evidence type="ECO:0000313" key="5">
    <source>
        <dbReference type="EMBL" id="GIJ52288.1"/>
    </source>
</evidence>
<accession>A0A8J4DWI4</accession>
<dbReference type="Proteomes" id="UP000619260">
    <property type="component" value="Unassembled WGS sequence"/>
</dbReference>
<reference evidence="5" key="1">
    <citation type="submission" date="2021-01" db="EMBL/GenBank/DDBJ databases">
        <title>Whole genome shotgun sequence of Virgisporangium aliadipatigenens NBRC 105644.</title>
        <authorList>
            <person name="Komaki H."/>
            <person name="Tamura T."/>
        </authorList>
    </citation>
    <scope>NUCLEOTIDE SEQUENCE</scope>
    <source>
        <strain evidence="5">NBRC 105644</strain>
    </source>
</reference>
<proteinExistence type="predicted"/>
<feature type="region of interest" description="Disordered" evidence="3">
    <location>
        <begin position="118"/>
        <end position="142"/>
    </location>
</feature>
<comment type="caution">
    <text evidence="5">The sequence shown here is derived from an EMBL/GenBank/DDBJ whole genome shotgun (WGS) entry which is preliminary data.</text>
</comment>
<dbReference type="Gene3D" id="3.40.630.10">
    <property type="entry name" value="Zn peptidases"/>
    <property type="match status" value="1"/>
</dbReference>
<evidence type="ECO:0000256" key="1">
    <source>
        <dbReference type="ARBA" id="ARBA00022679"/>
    </source>
</evidence>
<dbReference type="InterPro" id="IPR040234">
    <property type="entry name" value="QC/QCL"/>
</dbReference>
<keyword evidence="1" id="KW-0808">Transferase</keyword>
<dbReference type="EMBL" id="BOPF01000072">
    <property type="protein sequence ID" value="GIJ52288.1"/>
    <property type="molecule type" value="Genomic_DNA"/>
</dbReference>
<dbReference type="GO" id="GO:0016603">
    <property type="term" value="F:glutaminyl-peptide cyclotransferase activity"/>
    <property type="evidence" value="ECO:0007669"/>
    <property type="project" value="TreeGrafter"/>
</dbReference>
<dbReference type="Pfam" id="PF04389">
    <property type="entry name" value="Peptidase_M28"/>
    <property type="match status" value="1"/>
</dbReference>
<feature type="compositionally biased region" description="Basic and acidic residues" evidence="3">
    <location>
        <begin position="118"/>
        <end position="134"/>
    </location>
</feature>
<keyword evidence="2" id="KW-0012">Acyltransferase</keyword>
<feature type="domain" description="Peptidase M28" evidence="4">
    <location>
        <begin position="95"/>
        <end position="301"/>
    </location>
</feature>
<dbReference type="GO" id="GO:0008270">
    <property type="term" value="F:zinc ion binding"/>
    <property type="evidence" value="ECO:0007669"/>
    <property type="project" value="TreeGrafter"/>
</dbReference>
<dbReference type="AlphaFoldDB" id="A0A8J4DWI4"/>
<evidence type="ECO:0000256" key="3">
    <source>
        <dbReference type="SAM" id="MobiDB-lite"/>
    </source>
</evidence>
<evidence type="ECO:0000256" key="2">
    <source>
        <dbReference type="ARBA" id="ARBA00023315"/>
    </source>
</evidence>
<dbReference type="SUPFAM" id="SSF53187">
    <property type="entry name" value="Zn-dependent exopeptidases"/>
    <property type="match status" value="1"/>
</dbReference>
<dbReference type="PANTHER" id="PTHR12283:SF6">
    <property type="entry name" value="GLUTAMINYL-PEPTIDE CYCLOTRANSFERASE-RELATED"/>
    <property type="match status" value="1"/>
</dbReference>
<keyword evidence="6" id="KW-1185">Reference proteome</keyword>
<organism evidence="5 6">
    <name type="scientific">Virgisporangium aliadipatigenens</name>
    <dbReference type="NCBI Taxonomy" id="741659"/>
    <lineage>
        <taxon>Bacteria</taxon>
        <taxon>Bacillati</taxon>
        <taxon>Actinomycetota</taxon>
        <taxon>Actinomycetes</taxon>
        <taxon>Micromonosporales</taxon>
        <taxon>Micromonosporaceae</taxon>
        <taxon>Virgisporangium</taxon>
    </lineage>
</organism>
<name>A0A8J4DWI4_9ACTN</name>
<sequence>MRVRFVRPLAVPPLTPVATVDATAEGGDFEPRRAWALLRAQYDLGPRYPGAPGHRATRELLLDRLSRCADEVMVQDWVQRVATGAGAGRRFPMTNVLALIHGTHRRGRPALLVGTHWDTRPVADADPDPRRRAEPAPGASDGASGVAVLLELARALRAVRPAQSVAFAFFDGEDLGEYCYGSRLFARTLRRRQEWRPDAAVVIDMIGGRGMRCATETRSVAQAPALWNAVHASAAALGLERRFHGPAARVGDDHVPLQRAGVPAVLLIDRSYPQWHTVADTPDACEPASLDAIGRVLLHLVRQK</sequence>